<sequence>MKKIAILFILMVFVTLISCQQESYSTEKQDKRNYQAEHKKEPNTALVNAGVDEETDEGETSEQDTPNQSDQENDTAEQEDGLKVIDNPTSVELVVNKQRKLPDGYEPGDLVDANVPYHPSAGEGNPKRLLRQVAADALEELFQAAEADGLDLIAVSGYRSAQRQKQLYENSVAKNGQEHADKFSAKPGTSEHQTGLAMDVASAALVAVLEQSFIETDEGKWLEDNAHKYGFIIRYPEGKEEITGYGYEPWHLRYVGEEMATEIYQAQTTLEEYFGLYP</sequence>
<dbReference type="InterPro" id="IPR009045">
    <property type="entry name" value="Zn_M74/Hedgehog-like"/>
</dbReference>
<evidence type="ECO:0000313" key="5">
    <source>
        <dbReference type="Proteomes" id="UP000184184"/>
    </source>
</evidence>
<evidence type="ECO:0000256" key="1">
    <source>
        <dbReference type="SAM" id="MobiDB-lite"/>
    </source>
</evidence>
<dbReference type="Proteomes" id="UP000184184">
    <property type="component" value="Unassembled WGS sequence"/>
</dbReference>
<dbReference type="STRING" id="1027249.SAMN05216179_0262"/>
<feature type="domain" description="D-alanyl-D-alanine carboxypeptidase-like core" evidence="3">
    <location>
        <begin position="128"/>
        <end position="256"/>
    </location>
</feature>
<proteinExistence type="predicted"/>
<keyword evidence="4" id="KW-0378">Hydrolase</keyword>
<gene>
    <name evidence="4" type="ORF">SAMN05216179_0262</name>
</gene>
<organism evidence="4 5">
    <name type="scientific">Gracilibacillus kekensis</name>
    <dbReference type="NCBI Taxonomy" id="1027249"/>
    <lineage>
        <taxon>Bacteria</taxon>
        <taxon>Bacillati</taxon>
        <taxon>Bacillota</taxon>
        <taxon>Bacilli</taxon>
        <taxon>Bacillales</taxon>
        <taxon>Bacillaceae</taxon>
        <taxon>Gracilibacillus</taxon>
    </lineage>
</organism>
<keyword evidence="2" id="KW-0732">Signal</keyword>
<protein>
    <submittedName>
        <fullName evidence="4">D-alanyl-D-alanine carboxypeptidase</fullName>
    </submittedName>
</protein>
<dbReference type="OrthoDB" id="9792074at2"/>
<reference evidence="4 5" key="1">
    <citation type="submission" date="2016-11" db="EMBL/GenBank/DDBJ databases">
        <authorList>
            <person name="Jaros S."/>
            <person name="Januszkiewicz K."/>
            <person name="Wedrychowicz H."/>
        </authorList>
    </citation>
    <scope>NUCLEOTIDE SEQUENCE [LARGE SCALE GENOMIC DNA]</scope>
    <source>
        <strain evidence="4 5">CGMCC 1.10681</strain>
    </source>
</reference>
<dbReference type="CDD" id="cd14852">
    <property type="entry name" value="LD-carboxypeptidase"/>
    <property type="match status" value="1"/>
</dbReference>
<dbReference type="Pfam" id="PF02557">
    <property type="entry name" value="VanY"/>
    <property type="match status" value="1"/>
</dbReference>
<dbReference type="AlphaFoldDB" id="A0A1M7J696"/>
<feature type="compositionally biased region" description="Acidic residues" evidence="1">
    <location>
        <begin position="51"/>
        <end position="62"/>
    </location>
</feature>
<feature type="compositionally biased region" description="Basic and acidic residues" evidence="1">
    <location>
        <begin position="25"/>
        <end position="42"/>
    </location>
</feature>
<accession>A0A1M7J696</accession>
<dbReference type="RefSeq" id="WP_073198915.1">
    <property type="nucleotide sequence ID" value="NZ_FRCZ01000001.1"/>
</dbReference>
<dbReference type="InterPro" id="IPR003709">
    <property type="entry name" value="VanY-like_core_dom"/>
</dbReference>
<dbReference type="PANTHER" id="PTHR34385:SF1">
    <property type="entry name" value="PEPTIDOGLYCAN L-ALANYL-D-GLUTAMATE ENDOPEPTIDASE CWLK"/>
    <property type="match status" value="1"/>
</dbReference>
<dbReference type="EMBL" id="FRCZ01000001">
    <property type="protein sequence ID" value="SHM48472.1"/>
    <property type="molecule type" value="Genomic_DNA"/>
</dbReference>
<dbReference type="SUPFAM" id="SSF55166">
    <property type="entry name" value="Hedgehog/DD-peptidase"/>
    <property type="match status" value="1"/>
</dbReference>
<evidence type="ECO:0000259" key="3">
    <source>
        <dbReference type="Pfam" id="PF02557"/>
    </source>
</evidence>
<dbReference type="InterPro" id="IPR052179">
    <property type="entry name" value="DD-CPase-like"/>
</dbReference>
<keyword evidence="4" id="KW-0121">Carboxypeptidase</keyword>
<keyword evidence="4" id="KW-0645">Protease</keyword>
<dbReference type="PROSITE" id="PS51257">
    <property type="entry name" value="PROKAR_LIPOPROTEIN"/>
    <property type="match status" value="1"/>
</dbReference>
<keyword evidence="5" id="KW-1185">Reference proteome</keyword>
<feature type="region of interest" description="Disordered" evidence="1">
    <location>
        <begin position="24"/>
        <end position="84"/>
    </location>
</feature>
<name>A0A1M7J696_9BACI</name>
<evidence type="ECO:0000256" key="2">
    <source>
        <dbReference type="SAM" id="SignalP"/>
    </source>
</evidence>
<dbReference type="GO" id="GO:0006508">
    <property type="term" value="P:proteolysis"/>
    <property type="evidence" value="ECO:0007669"/>
    <property type="project" value="InterPro"/>
</dbReference>
<dbReference type="GO" id="GO:0004180">
    <property type="term" value="F:carboxypeptidase activity"/>
    <property type="evidence" value="ECO:0007669"/>
    <property type="project" value="UniProtKB-KW"/>
</dbReference>
<dbReference type="PANTHER" id="PTHR34385">
    <property type="entry name" value="D-ALANYL-D-ALANINE CARBOXYPEPTIDASE"/>
    <property type="match status" value="1"/>
</dbReference>
<evidence type="ECO:0000313" key="4">
    <source>
        <dbReference type="EMBL" id="SHM48472.1"/>
    </source>
</evidence>
<feature type="signal peptide" evidence="2">
    <location>
        <begin position="1"/>
        <end position="20"/>
    </location>
</feature>
<dbReference type="InterPro" id="IPR058193">
    <property type="entry name" value="VanY/YodJ_core_dom"/>
</dbReference>
<dbReference type="Gene3D" id="3.30.1380.10">
    <property type="match status" value="1"/>
</dbReference>
<feature type="chain" id="PRO_5039474820" evidence="2">
    <location>
        <begin position="21"/>
        <end position="278"/>
    </location>
</feature>